<reference evidence="1" key="1">
    <citation type="submission" date="2023-10" db="EMBL/GenBank/DDBJ databases">
        <authorList>
            <person name="Chen Y."/>
            <person name="Shah S."/>
            <person name="Dougan E. K."/>
            <person name="Thang M."/>
            <person name="Chan C."/>
        </authorList>
    </citation>
    <scope>NUCLEOTIDE SEQUENCE [LARGE SCALE GENOMIC DNA]</scope>
</reference>
<evidence type="ECO:0000313" key="1">
    <source>
        <dbReference type="EMBL" id="CAK0807789.1"/>
    </source>
</evidence>
<gene>
    <name evidence="1" type="ORF">PCOR1329_LOCUS13567</name>
</gene>
<accession>A0ABN9QVP9</accession>
<evidence type="ECO:0000313" key="2">
    <source>
        <dbReference type="Proteomes" id="UP001189429"/>
    </source>
</evidence>
<dbReference type="EMBL" id="CAUYUJ010004010">
    <property type="protein sequence ID" value="CAK0807789.1"/>
    <property type="molecule type" value="Genomic_DNA"/>
</dbReference>
<organism evidence="1 2">
    <name type="scientific">Prorocentrum cordatum</name>
    <dbReference type="NCBI Taxonomy" id="2364126"/>
    <lineage>
        <taxon>Eukaryota</taxon>
        <taxon>Sar</taxon>
        <taxon>Alveolata</taxon>
        <taxon>Dinophyceae</taxon>
        <taxon>Prorocentrales</taxon>
        <taxon>Prorocentraceae</taxon>
        <taxon>Prorocentrum</taxon>
    </lineage>
</organism>
<dbReference type="Proteomes" id="UP001189429">
    <property type="component" value="Unassembled WGS sequence"/>
</dbReference>
<keyword evidence="2" id="KW-1185">Reference proteome</keyword>
<comment type="caution">
    <text evidence="1">The sequence shown here is derived from an EMBL/GenBank/DDBJ whole genome shotgun (WGS) entry which is preliminary data.</text>
</comment>
<proteinExistence type="predicted"/>
<protein>
    <submittedName>
        <fullName evidence="1">Uncharacterized protein</fullName>
    </submittedName>
</protein>
<name>A0ABN9QVP9_9DINO</name>
<sequence>MAAIDMETFKMLMMGCLQPTTTRLDLFTGQFQTRMSEVQRMDQRLSERMDQFGKHVADMKTDLDRQPAKLAALEMAVAIDDKEKVEHTFELFDRRPPLPLLRLS</sequence>